<dbReference type="Gene3D" id="1.10.10.60">
    <property type="entry name" value="Homeodomain-like"/>
    <property type="match status" value="1"/>
</dbReference>
<proteinExistence type="predicted"/>
<dbReference type="GO" id="GO:0006355">
    <property type="term" value="P:regulation of DNA-templated transcription"/>
    <property type="evidence" value="ECO:0007669"/>
    <property type="project" value="InterPro"/>
</dbReference>
<sequence>MDKQLIELYAQGFYDGEIAEKLGVHPDTVGYHRRRLELKAHGRRRLFTDEQLIELHEQGLNDEEITEKLGAHSSTVKVHRKRLELKAIRKHIVVMQQPLTY</sequence>
<evidence type="ECO:0008006" key="2">
    <source>
        <dbReference type="Google" id="ProtNLM"/>
    </source>
</evidence>
<name>X1LVQ5_9ZZZZ</name>
<dbReference type="AlphaFoldDB" id="X1LVQ5"/>
<dbReference type="Gene3D" id="1.10.10.10">
    <property type="entry name" value="Winged helix-like DNA-binding domain superfamily/Winged helix DNA-binding domain"/>
    <property type="match status" value="1"/>
</dbReference>
<accession>X1LVQ5</accession>
<evidence type="ECO:0000313" key="1">
    <source>
        <dbReference type="EMBL" id="GAI06475.1"/>
    </source>
</evidence>
<dbReference type="GO" id="GO:0003677">
    <property type="term" value="F:DNA binding"/>
    <property type="evidence" value="ECO:0007669"/>
    <property type="project" value="InterPro"/>
</dbReference>
<protein>
    <recommendedName>
        <fullName evidence="2">HTH luxR-type domain-containing protein</fullName>
    </recommendedName>
</protein>
<gene>
    <name evidence="1" type="ORF">S06H3_14945</name>
</gene>
<dbReference type="EMBL" id="BARV01007330">
    <property type="protein sequence ID" value="GAI06475.1"/>
    <property type="molecule type" value="Genomic_DNA"/>
</dbReference>
<reference evidence="1" key="1">
    <citation type="journal article" date="2014" name="Front. Microbiol.">
        <title>High frequency of phylogenetically diverse reductive dehalogenase-homologous genes in deep subseafloor sedimentary metagenomes.</title>
        <authorList>
            <person name="Kawai M."/>
            <person name="Futagami T."/>
            <person name="Toyoda A."/>
            <person name="Takaki Y."/>
            <person name="Nishi S."/>
            <person name="Hori S."/>
            <person name="Arai W."/>
            <person name="Tsubouchi T."/>
            <person name="Morono Y."/>
            <person name="Uchiyama I."/>
            <person name="Ito T."/>
            <person name="Fujiyama A."/>
            <person name="Inagaki F."/>
            <person name="Takami H."/>
        </authorList>
    </citation>
    <scope>NUCLEOTIDE SEQUENCE</scope>
    <source>
        <strain evidence="1">Expedition CK06-06</strain>
    </source>
</reference>
<organism evidence="1">
    <name type="scientific">marine sediment metagenome</name>
    <dbReference type="NCBI Taxonomy" id="412755"/>
    <lineage>
        <taxon>unclassified sequences</taxon>
        <taxon>metagenomes</taxon>
        <taxon>ecological metagenomes</taxon>
    </lineage>
</organism>
<dbReference type="SUPFAM" id="SSF46894">
    <property type="entry name" value="C-terminal effector domain of the bipartite response regulators"/>
    <property type="match status" value="1"/>
</dbReference>
<dbReference type="InterPro" id="IPR036388">
    <property type="entry name" value="WH-like_DNA-bd_sf"/>
</dbReference>
<dbReference type="InterPro" id="IPR016032">
    <property type="entry name" value="Sig_transdc_resp-reg_C-effctor"/>
</dbReference>
<comment type="caution">
    <text evidence="1">The sequence shown here is derived from an EMBL/GenBank/DDBJ whole genome shotgun (WGS) entry which is preliminary data.</text>
</comment>